<sequence length="279" mass="31087">MVGPGRPQIVLFGSSIVQYSFSDGGWGATLANIYSRTVCDPLSLSPTDLLPCKWTAFTLADVILRGYAGWNSRSALKVLDQVFPKDAVIQPSLVIVYFGGNDSMPPHPSGQGPHVPLSEFTENMRKIGEHILSLSDKTRVIFLTPPPMNERQIQAVFGDAMRGRSNELCRPYAEALLNLCREINVKGIDLWNAIQQQDDWLNTCFTDGIHFTAKASEIVVKDILKVVREADWKPSLHRKLLPVEFPFDSGLPNSPRHSDLELSRNKKLEPPPRPGMARL</sequence>
<comment type="caution">
    <text evidence="3">The sequence shown here is derived from an EMBL/GenBank/DDBJ whole genome shotgun (WGS) entry which is preliminary data.</text>
</comment>
<evidence type="ECO:0000256" key="1">
    <source>
        <dbReference type="ARBA" id="ARBA00008668"/>
    </source>
</evidence>
<feature type="region of interest" description="Disordered" evidence="2">
    <location>
        <begin position="256"/>
        <end position="279"/>
    </location>
</feature>
<gene>
    <name evidence="3" type="ORF">DY000_02035558</name>
</gene>
<dbReference type="EMBL" id="QGKV02000649">
    <property type="protein sequence ID" value="KAF3579979.1"/>
    <property type="molecule type" value="Genomic_DNA"/>
</dbReference>
<dbReference type="InterPro" id="IPR036514">
    <property type="entry name" value="SGNH_hydro_sf"/>
</dbReference>
<reference evidence="3 4" key="1">
    <citation type="journal article" date="2020" name="BMC Genomics">
        <title>Intraspecific diversification of the crop wild relative Brassica cretica Lam. using demographic model selection.</title>
        <authorList>
            <person name="Kioukis A."/>
            <person name="Michalopoulou V.A."/>
            <person name="Briers L."/>
            <person name="Pirintsos S."/>
            <person name="Studholme D.J."/>
            <person name="Pavlidis P."/>
            <person name="Sarris P.F."/>
        </authorList>
    </citation>
    <scope>NUCLEOTIDE SEQUENCE [LARGE SCALE GENOMIC DNA]</scope>
    <source>
        <strain evidence="4">cv. PFS-1207/04</strain>
    </source>
</reference>
<dbReference type="Proteomes" id="UP000266723">
    <property type="component" value="Unassembled WGS sequence"/>
</dbReference>
<evidence type="ECO:0008006" key="5">
    <source>
        <dbReference type="Google" id="ProtNLM"/>
    </source>
</evidence>
<name>A0ABQ7DPI3_BRACR</name>
<dbReference type="CDD" id="cd01838">
    <property type="entry name" value="Isoamyl_acetate_hydrolase_like"/>
    <property type="match status" value="1"/>
</dbReference>
<dbReference type="InterPro" id="IPR045136">
    <property type="entry name" value="Iah1-like"/>
</dbReference>
<dbReference type="PANTHER" id="PTHR14209:SF37">
    <property type="entry name" value="SGNH HYDROLASE-TYPE ESTERASE DOMAIN-CONTAINING PROTEIN"/>
    <property type="match status" value="1"/>
</dbReference>
<comment type="similarity">
    <text evidence="1">Belongs to the 'GDSL' lipolytic enzyme family.</text>
</comment>
<dbReference type="Gene3D" id="3.40.50.1110">
    <property type="entry name" value="SGNH hydrolase"/>
    <property type="match status" value="1"/>
</dbReference>
<dbReference type="InterPro" id="IPR001087">
    <property type="entry name" value="GDSL"/>
</dbReference>
<organism evidence="3 4">
    <name type="scientific">Brassica cretica</name>
    <name type="common">Mustard</name>
    <dbReference type="NCBI Taxonomy" id="69181"/>
    <lineage>
        <taxon>Eukaryota</taxon>
        <taxon>Viridiplantae</taxon>
        <taxon>Streptophyta</taxon>
        <taxon>Embryophyta</taxon>
        <taxon>Tracheophyta</taxon>
        <taxon>Spermatophyta</taxon>
        <taxon>Magnoliopsida</taxon>
        <taxon>eudicotyledons</taxon>
        <taxon>Gunneridae</taxon>
        <taxon>Pentapetalae</taxon>
        <taxon>rosids</taxon>
        <taxon>malvids</taxon>
        <taxon>Brassicales</taxon>
        <taxon>Brassicaceae</taxon>
        <taxon>Brassiceae</taxon>
        <taxon>Brassica</taxon>
    </lineage>
</organism>
<evidence type="ECO:0000313" key="3">
    <source>
        <dbReference type="EMBL" id="KAF3579979.1"/>
    </source>
</evidence>
<accession>A0ABQ7DPI3</accession>
<evidence type="ECO:0000256" key="2">
    <source>
        <dbReference type="SAM" id="MobiDB-lite"/>
    </source>
</evidence>
<evidence type="ECO:0000313" key="4">
    <source>
        <dbReference type="Proteomes" id="UP000266723"/>
    </source>
</evidence>
<feature type="compositionally biased region" description="Basic and acidic residues" evidence="2">
    <location>
        <begin position="256"/>
        <end position="270"/>
    </location>
</feature>
<dbReference type="Pfam" id="PF00657">
    <property type="entry name" value="Lipase_GDSL"/>
    <property type="match status" value="1"/>
</dbReference>
<dbReference type="SUPFAM" id="SSF52266">
    <property type="entry name" value="SGNH hydrolase"/>
    <property type="match status" value="1"/>
</dbReference>
<proteinExistence type="inferred from homology"/>
<dbReference type="PANTHER" id="PTHR14209">
    <property type="entry name" value="ISOAMYL ACETATE-HYDROLYZING ESTERASE 1"/>
    <property type="match status" value="1"/>
</dbReference>
<keyword evidence="4" id="KW-1185">Reference proteome</keyword>
<protein>
    <recommendedName>
        <fullName evidence="5">SGNH hydrolase-type esterase domain-containing protein</fullName>
    </recommendedName>
</protein>